<dbReference type="EC" id="2.7.13.3" evidence="2"/>
<organism evidence="11 12">
    <name type="scientific">Kineosporia corallincola</name>
    <dbReference type="NCBI Taxonomy" id="2835133"/>
    <lineage>
        <taxon>Bacteria</taxon>
        <taxon>Bacillati</taxon>
        <taxon>Actinomycetota</taxon>
        <taxon>Actinomycetes</taxon>
        <taxon>Kineosporiales</taxon>
        <taxon>Kineosporiaceae</taxon>
        <taxon>Kineosporia</taxon>
    </lineage>
</organism>
<feature type="domain" description="Signal transduction histidine kinase subgroup 3 dimerisation and phosphoacceptor" evidence="10">
    <location>
        <begin position="147"/>
        <end position="207"/>
    </location>
</feature>
<proteinExistence type="predicted"/>
<gene>
    <name evidence="11" type="ORF">KIH74_05250</name>
</gene>
<evidence type="ECO:0000256" key="4">
    <source>
        <dbReference type="ARBA" id="ARBA00022679"/>
    </source>
</evidence>
<dbReference type="Proteomes" id="UP001197247">
    <property type="component" value="Unassembled WGS sequence"/>
</dbReference>
<keyword evidence="12" id="KW-1185">Reference proteome</keyword>
<dbReference type="Gene3D" id="3.30.565.10">
    <property type="entry name" value="Histidine kinase-like ATPase, C-terminal domain"/>
    <property type="match status" value="1"/>
</dbReference>
<dbReference type="InterPro" id="IPR011712">
    <property type="entry name" value="Sig_transdc_His_kin_sub3_dim/P"/>
</dbReference>
<evidence type="ECO:0000256" key="3">
    <source>
        <dbReference type="ARBA" id="ARBA00022553"/>
    </source>
</evidence>
<keyword evidence="4" id="KW-0808">Transferase</keyword>
<feature type="transmembrane region" description="Helical" evidence="9">
    <location>
        <begin position="88"/>
        <end position="106"/>
    </location>
</feature>
<dbReference type="SUPFAM" id="SSF55874">
    <property type="entry name" value="ATPase domain of HSP90 chaperone/DNA topoisomerase II/histidine kinase"/>
    <property type="match status" value="1"/>
</dbReference>
<keyword evidence="9" id="KW-0812">Transmembrane</keyword>
<feature type="transmembrane region" description="Helical" evidence="9">
    <location>
        <begin position="112"/>
        <end position="129"/>
    </location>
</feature>
<dbReference type="PANTHER" id="PTHR24421">
    <property type="entry name" value="NITRATE/NITRITE SENSOR PROTEIN NARX-RELATED"/>
    <property type="match status" value="1"/>
</dbReference>
<name>A0ABS5TB64_9ACTN</name>
<sequence>MPALIVLFTVGVVLDSTDRGPLRWCGLLAGSAAGMSLYRRHRNPERVLVLNLLLGAVSQVIAPEALFPYAALVALWTLTARRPVVRSLPALAGVMGLTLLVLPSHVHVRANVEFAVVVAATVWALAFALRSHRLMIEQAAARSAVEEQSRLARDVHDVIAHGVSVIVVQAAAADDVFDTHPDRARQALRSIEATGRDALTELRTLLSRDNRLKSEADAANTTPQPTLERLGPDVIGPLEAAGLRVAVQVQGDPSSLPPGVQLSAFRIIQESLTNVLRHGAGAPARVRVTVGERGLELLVDNVWVRDGVVDGAVEGESVGGATVDAGRAGAGSVPGRGIAGMRERAALVGGVLEAGPVEAGPGWPGGFRVSARLPVRGRV</sequence>
<dbReference type="InterPro" id="IPR050482">
    <property type="entry name" value="Sensor_HK_TwoCompSys"/>
</dbReference>
<evidence type="ECO:0000256" key="2">
    <source>
        <dbReference type="ARBA" id="ARBA00012438"/>
    </source>
</evidence>
<keyword evidence="9" id="KW-1133">Transmembrane helix</keyword>
<reference evidence="11 12" key="1">
    <citation type="submission" date="2021-05" db="EMBL/GenBank/DDBJ databases">
        <title>Kineosporia and Streptomyces sp. nov. two new marine actinobacteria isolated from Coral.</title>
        <authorList>
            <person name="Buangrab K."/>
            <person name="Sutthacheep M."/>
            <person name="Yeemin T."/>
            <person name="Harunari E."/>
            <person name="Igarashi Y."/>
            <person name="Kanchanasin P."/>
            <person name="Tanasupawat S."/>
            <person name="Phongsopitanun W."/>
        </authorList>
    </citation>
    <scope>NUCLEOTIDE SEQUENCE [LARGE SCALE GENOMIC DNA]</scope>
    <source>
        <strain evidence="11 12">J2-2</strain>
    </source>
</reference>
<keyword evidence="3" id="KW-0597">Phosphoprotein</keyword>
<evidence type="ECO:0000313" key="12">
    <source>
        <dbReference type="Proteomes" id="UP001197247"/>
    </source>
</evidence>
<dbReference type="RefSeq" id="WP_214154618.1">
    <property type="nucleotide sequence ID" value="NZ_JAHBAY010000002.1"/>
</dbReference>
<dbReference type="Gene3D" id="1.20.5.1930">
    <property type="match status" value="1"/>
</dbReference>
<dbReference type="InterPro" id="IPR036890">
    <property type="entry name" value="HATPase_C_sf"/>
</dbReference>
<evidence type="ECO:0000313" key="11">
    <source>
        <dbReference type="EMBL" id="MBT0768318.1"/>
    </source>
</evidence>
<evidence type="ECO:0000256" key="7">
    <source>
        <dbReference type="ARBA" id="ARBA00022840"/>
    </source>
</evidence>
<evidence type="ECO:0000256" key="8">
    <source>
        <dbReference type="ARBA" id="ARBA00023012"/>
    </source>
</evidence>
<keyword evidence="8" id="KW-0902">Two-component regulatory system</keyword>
<evidence type="ECO:0000256" key="6">
    <source>
        <dbReference type="ARBA" id="ARBA00022777"/>
    </source>
</evidence>
<accession>A0ABS5TB64</accession>
<comment type="caution">
    <text evidence="11">The sequence shown here is derived from an EMBL/GenBank/DDBJ whole genome shotgun (WGS) entry which is preliminary data.</text>
</comment>
<keyword evidence="9" id="KW-0472">Membrane</keyword>
<protein>
    <recommendedName>
        <fullName evidence="2">histidine kinase</fullName>
        <ecNumber evidence="2">2.7.13.3</ecNumber>
    </recommendedName>
</protein>
<evidence type="ECO:0000256" key="5">
    <source>
        <dbReference type="ARBA" id="ARBA00022741"/>
    </source>
</evidence>
<feature type="transmembrane region" description="Helical" evidence="9">
    <location>
        <begin position="48"/>
        <end position="76"/>
    </location>
</feature>
<dbReference type="CDD" id="cd16917">
    <property type="entry name" value="HATPase_UhpB-NarQ-NarX-like"/>
    <property type="match status" value="1"/>
</dbReference>
<comment type="catalytic activity">
    <reaction evidence="1">
        <text>ATP + protein L-histidine = ADP + protein N-phospho-L-histidine.</text>
        <dbReference type="EC" id="2.7.13.3"/>
    </reaction>
</comment>
<dbReference type="PANTHER" id="PTHR24421:SF10">
    <property type="entry name" value="NITRATE_NITRITE SENSOR PROTEIN NARQ"/>
    <property type="match status" value="1"/>
</dbReference>
<evidence type="ECO:0000256" key="1">
    <source>
        <dbReference type="ARBA" id="ARBA00000085"/>
    </source>
</evidence>
<dbReference type="Pfam" id="PF07730">
    <property type="entry name" value="HisKA_3"/>
    <property type="match status" value="1"/>
</dbReference>
<keyword evidence="7" id="KW-0067">ATP-binding</keyword>
<dbReference type="EMBL" id="JAHBAY010000002">
    <property type="protein sequence ID" value="MBT0768318.1"/>
    <property type="molecule type" value="Genomic_DNA"/>
</dbReference>
<evidence type="ECO:0000259" key="10">
    <source>
        <dbReference type="Pfam" id="PF07730"/>
    </source>
</evidence>
<keyword evidence="6" id="KW-0418">Kinase</keyword>
<keyword evidence="5" id="KW-0547">Nucleotide-binding</keyword>
<evidence type="ECO:0000256" key="9">
    <source>
        <dbReference type="SAM" id="Phobius"/>
    </source>
</evidence>